<protein>
    <submittedName>
        <fullName evidence="2">IPT/TIG domain-containing protein</fullName>
    </submittedName>
</protein>
<dbReference type="RefSeq" id="WP_188927243.1">
    <property type="nucleotide sequence ID" value="NZ_BMQI01000100.1"/>
</dbReference>
<dbReference type="Proteomes" id="UP001139408">
    <property type="component" value="Unassembled WGS sequence"/>
</dbReference>
<dbReference type="EMBL" id="JAKILJ010000100">
    <property type="protein sequence ID" value="MCL1107825.1"/>
    <property type="molecule type" value="Genomic_DNA"/>
</dbReference>
<organism evidence="2 3">
    <name type="scientific">Shewanella algicola</name>
    <dbReference type="NCBI Taxonomy" id="640633"/>
    <lineage>
        <taxon>Bacteria</taxon>
        <taxon>Pseudomonadati</taxon>
        <taxon>Pseudomonadota</taxon>
        <taxon>Gammaproteobacteria</taxon>
        <taxon>Alteromonadales</taxon>
        <taxon>Shewanellaceae</taxon>
        <taxon>Shewanella</taxon>
    </lineage>
</organism>
<evidence type="ECO:0000259" key="1">
    <source>
        <dbReference type="Pfam" id="PF01833"/>
    </source>
</evidence>
<feature type="domain" description="IPT/TIG" evidence="1">
    <location>
        <begin position="441"/>
        <end position="510"/>
    </location>
</feature>
<name>A0A9X1ZFL7_9GAMM</name>
<accession>A0A9X1ZFL7</accession>
<dbReference type="AlphaFoldDB" id="A0A9X1ZFL7"/>
<gene>
    <name evidence="2" type="ORF">L2749_21770</name>
</gene>
<dbReference type="InterPro" id="IPR002909">
    <property type="entry name" value="IPT_dom"/>
</dbReference>
<dbReference type="InterPro" id="IPR013783">
    <property type="entry name" value="Ig-like_fold"/>
</dbReference>
<dbReference type="Pfam" id="PF01833">
    <property type="entry name" value="TIG"/>
    <property type="match status" value="1"/>
</dbReference>
<comment type="caution">
    <text evidence="2">The sequence shown here is derived from an EMBL/GenBank/DDBJ whole genome shotgun (WGS) entry which is preliminary data.</text>
</comment>
<reference evidence="2" key="1">
    <citation type="submission" date="2022-01" db="EMBL/GenBank/DDBJ databases">
        <title>Whole genome-based taxonomy of the Shewanellaceae.</title>
        <authorList>
            <person name="Martin-Rodriguez A.J."/>
        </authorList>
    </citation>
    <scope>NUCLEOTIDE SEQUENCE</scope>
    <source>
        <strain evidence="2">DSM 23803</strain>
    </source>
</reference>
<keyword evidence="3" id="KW-1185">Reference proteome</keyword>
<dbReference type="SUPFAM" id="SSF81296">
    <property type="entry name" value="E set domains"/>
    <property type="match status" value="1"/>
</dbReference>
<sequence length="635" mass="70187">MKPSIVNYGADHFDHSLEATNFLDNWLPADPSCPENSNISDEQKNKLNYDGCVELQNRTKLYLSTMIIPLGENGEYDPDQLGNPLRKHVQSGWDGNMMGPQSGTFLGLEFWSKDQYYNECPYQNCLYQVIAPGVGDPVGPSPFSFARSTDYDREIHKARRSIAIRTIIDGILLKFFDIILTGVGYEPTGFDPVVITKLIIQYSPKLIEEAEKLYDDDDVSDEDIENFVKQIAIEFYKNEVELLADPANAGKLGPITQAVLQELGVKPQDIATMAAGAALRKWTPFVGQLDAIITGAQVADILVDQVKTIKDMMFVPIKADYTVTWGLNIVDIEPSIMKAEAVDKPLSIIGTGFGINARWYWYDEEPITFLKDKNASTLVERIEHDNISPEGTLLEVTIPGRFLENAVGPISVKVEHRGEETTSPIDIRIGDGLEIARLKMNTGQPGDKIIIEGIGFDSLKSKNRVTFKGQNGTRIVASIIKVESGKLTVTVPNNIITGDVTVEVNNQTSNGLEFVVPYILDITFGDNGNFNDDIFKLVIDDKVIMDGSSPQRKVGPISVPLSAGSHVVKLIGIRAEDEIGTYYIEFEGDVIAVNGDALEGRDLLKDSVKSFQVNVGATTKRVKSRVNPLRHLQQE</sequence>
<dbReference type="Gene3D" id="2.60.40.10">
    <property type="entry name" value="Immunoglobulins"/>
    <property type="match status" value="1"/>
</dbReference>
<evidence type="ECO:0000313" key="3">
    <source>
        <dbReference type="Proteomes" id="UP001139408"/>
    </source>
</evidence>
<dbReference type="InterPro" id="IPR014756">
    <property type="entry name" value="Ig_E-set"/>
</dbReference>
<evidence type="ECO:0000313" key="2">
    <source>
        <dbReference type="EMBL" id="MCL1107825.1"/>
    </source>
</evidence>
<proteinExistence type="predicted"/>